<dbReference type="Proteomes" id="UP000242205">
    <property type="component" value="Chromosome"/>
</dbReference>
<dbReference type="AlphaFoldDB" id="A0A2I6S303"/>
<name>A0A2I6S303_9RHOO</name>
<keyword evidence="2" id="KW-1185">Reference proteome</keyword>
<proteinExistence type="predicted"/>
<dbReference type="RefSeq" id="WP_102245718.1">
    <property type="nucleotide sequence ID" value="NZ_CP025682.1"/>
</dbReference>
<evidence type="ECO:0000313" key="1">
    <source>
        <dbReference type="EMBL" id="AUN93644.1"/>
    </source>
</evidence>
<accession>A0A2I6S303</accession>
<dbReference type="EMBL" id="CP025682">
    <property type="protein sequence ID" value="AUN93644.1"/>
    <property type="molecule type" value="Genomic_DNA"/>
</dbReference>
<dbReference type="KEGG" id="atw:C0099_01050"/>
<sequence>MSTAKTPLTVVFDGGNLASKLEVEKLKTKDKNNAMTLVDIAAGGRAEEYGCTIDAVKKTIHVRDADGTVFAGIEAISAMHDALGLGGYFRFCRTPGLTTGPSGFFPKKKAA</sequence>
<protein>
    <submittedName>
        <fullName evidence="1">Uncharacterized protein</fullName>
    </submittedName>
</protein>
<organism evidence="1 2">
    <name type="scientific">Pseudazoarcus pumilus</name>
    <dbReference type="NCBI Taxonomy" id="2067960"/>
    <lineage>
        <taxon>Bacteria</taxon>
        <taxon>Pseudomonadati</taxon>
        <taxon>Pseudomonadota</taxon>
        <taxon>Betaproteobacteria</taxon>
        <taxon>Rhodocyclales</taxon>
        <taxon>Zoogloeaceae</taxon>
        <taxon>Pseudazoarcus</taxon>
    </lineage>
</organism>
<dbReference type="OrthoDB" id="5294764at2"/>
<evidence type="ECO:0000313" key="2">
    <source>
        <dbReference type="Proteomes" id="UP000242205"/>
    </source>
</evidence>
<reference evidence="1 2" key="1">
    <citation type="submission" date="2018-01" db="EMBL/GenBank/DDBJ databases">
        <authorList>
            <person name="Fu G.-Y."/>
        </authorList>
    </citation>
    <scope>NUCLEOTIDE SEQUENCE [LARGE SCALE GENOMIC DNA]</scope>
    <source>
        <strain evidence="1 2">SY39</strain>
    </source>
</reference>
<gene>
    <name evidence="1" type="ORF">C0099_01050</name>
</gene>